<comment type="caution">
    <text evidence="3">The sequence shown here is derived from an EMBL/GenBank/DDBJ whole genome shotgun (WGS) entry which is preliminary data.</text>
</comment>
<evidence type="ECO:0000256" key="1">
    <source>
        <dbReference type="ARBA" id="ARBA00004906"/>
    </source>
</evidence>
<dbReference type="InterPro" id="IPR011333">
    <property type="entry name" value="SKP1/BTB/POZ_sf"/>
</dbReference>
<dbReference type="SUPFAM" id="SSF81382">
    <property type="entry name" value="Skp1 dimerisation domain-like"/>
    <property type="match status" value="1"/>
</dbReference>
<dbReference type="Pfam" id="PF01466">
    <property type="entry name" value="Skp1"/>
    <property type="match status" value="1"/>
</dbReference>
<dbReference type="UniPathway" id="UPA00143"/>
<gene>
    <name evidence="3" type="ORF">ANE_LOCUS8740</name>
</gene>
<evidence type="ECO:0000313" key="3">
    <source>
        <dbReference type="EMBL" id="VVA98295.1"/>
    </source>
</evidence>
<dbReference type="GO" id="GO:0006511">
    <property type="term" value="P:ubiquitin-dependent protein catabolic process"/>
    <property type="evidence" value="ECO:0007669"/>
    <property type="project" value="InterPro"/>
</dbReference>
<organism evidence="3 4">
    <name type="scientific">Arabis nemorensis</name>
    <dbReference type="NCBI Taxonomy" id="586526"/>
    <lineage>
        <taxon>Eukaryota</taxon>
        <taxon>Viridiplantae</taxon>
        <taxon>Streptophyta</taxon>
        <taxon>Embryophyta</taxon>
        <taxon>Tracheophyta</taxon>
        <taxon>Spermatophyta</taxon>
        <taxon>Magnoliopsida</taxon>
        <taxon>eudicotyledons</taxon>
        <taxon>Gunneridae</taxon>
        <taxon>Pentapetalae</taxon>
        <taxon>rosids</taxon>
        <taxon>malvids</taxon>
        <taxon>Brassicales</taxon>
        <taxon>Brassicaceae</taxon>
        <taxon>Arabideae</taxon>
        <taxon>Arabis</taxon>
    </lineage>
</organism>
<dbReference type="Proteomes" id="UP000489600">
    <property type="component" value="Unassembled WGS sequence"/>
</dbReference>
<dbReference type="InterPro" id="IPR016072">
    <property type="entry name" value="Skp1_comp_dimer"/>
</dbReference>
<accession>A0A565BAU9</accession>
<reference evidence="3" key="1">
    <citation type="submission" date="2019-07" db="EMBL/GenBank/DDBJ databases">
        <authorList>
            <person name="Dittberner H."/>
        </authorList>
    </citation>
    <scope>NUCLEOTIDE SEQUENCE [LARGE SCALE GENOMIC DNA]</scope>
</reference>
<sequence length="95" mass="10772">MKWAVASLDVKNKRCEDKFQAAEKLQVKGLLDLAAEIMARNIEGKTVEEIRDMLGFGNDFSSEEESDPAKKKKLRKALLANKFRYSSSEEESSDE</sequence>
<dbReference type="InterPro" id="IPR036296">
    <property type="entry name" value="SKP1-like_dim_sf"/>
</dbReference>
<keyword evidence="4" id="KW-1185">Reference proteome</keyword>
<dbReference type="Gene3D" id="3.30.710.10">
    <property type="entry name" value="Potassium Channel Kv1.1, Chain A"/>
    <property type="match status" value="1"/>
</dbReference>
<dbReference type="InterPro" id="IPR016897">
    <property type="entry name" value="SKP1"/>
</dbReference>
<dbReference type="AlphaFoldDB" id="A0A565BAU9"/>
<dbReference type="OrthoDB" id="10487988at2759"/>
<dbReference type="EMBL" id="CABITT030000003">
    <property type="protein sequence ID" value="VVA98295.1"/>
    <property type="molecule type" value="Genomic_DNA"/>
</dbReference>
<protein>
    <recommendedName>
        <fullName evidence="2">SKP1 component dimerisation domain-containing protein</fullName>
    </recommendedName>
</protein>
<dbReference type="GO" id="GO:0016567">
    <property type="term" value="P:protein ubiquitination"/>
    <property type="evidence" value="ECO:0007669"/>
    <property type="project" value="UniProtKB-UniPathway"/>
</dbReference>
<dbReference type="PANTHER" id="PTHR11165">
    <property type="entry name" value="SKP1"/>
    <property type="match status" value="1"/>
</dbReference>
<feature type="domain" description="SKP1 component dimerisation" evidence="2">
    <location>
        <begin position="28"/>
        <end position="71"/>
    </location>
</feature>
<evidence type="ECO:0000313" key="4">
    <source>
        <dbReference type="Proteomes" id="UP000489600"/>
    </source>
</evidence>
<proteinExistence type="predicted"/>
<name>A0A565BAU9_9BRAS</name>
<comment type="pathway">
    <text evidence="1">Protein modification; protein ubiquitination.</text>
</comment>
<evidence type="ECO:0000259" key="2">
    <source>
        <dbReference type="Pfam" id="PF01466"/>
    </source>
</evidence>